<reference evidence="9 10" key="1">
    <citation type="journal article" date="2021" name="Nat. Plants">
        <title>The Taxus genome provides insights into paclitaxel biosynthesis.</title>
        <authorList>
            <person name="Xiong X."/>
            <person name="Gou J."/>
            <person name="Liao Q."/>
            <person name="Li Y."/>
            <person name="Zhou Q."/>
            <person name="Bi G."/>
            <person name="Li C."/>
            <person name="Du R."/>
            <person name="Wang X."/>
            <person name="Sun T."/>
            <person name="Guo L."/>
            <person name="Liang H."/>
            <person name="Lu P."/>
            <person name="Wu Y."/>
            <person name="Zhang Z."/>
            <person name="Ro D.K."/>
            <person name="Shang Y."/>
            <person name="Huang S."/>
            <person name="Yan J."/>
        </authorList>
    </citation>
    <scope>NUCLEOTIDE SEQUENCE [LARGE SCALE GENOMIC DNA]</scope>
    <source>
        <strain evidence="9">Ta-2019</strain>
    </source>
</reference>
<proteinExistence type="predicted"/>
<evidence type="ECO:0000256" key="4">
    <source>
        <dbReference type="ARBA" id="ARBA00023015"/>
    </source>
</evidence>
<comment type="caution">
    <text evidence="9">The sequence shown here is derived from an EMBL/GenBank/DDBJ whole genome shotgun (WGS) entry which is preliminary data.</text>
</comment>
<dbReference type="GO" id="GO:0006355">
    <property type="term" value="P:regulation of DNA-templated transcription"/>
    <property type="evidence" value="ECO:0007669"/>
    <property type="project" value="InterPro"/>
</dbReference>
<gene>
    <name evidence="9" type="ORF">KI387_015938</name>
</gene>
<dbReference type="InterPro" id="IPR009057">
    <property type="entry name" value="Homeodomain-like_sf"/>
</dbReference>
<feature type="compositionally biased region" description="Polar residues" evidence="7">
    <location>
        <begin position="49"/>
        <end position="59"/>
    </location>
</feature>
<evidence type="ECO:0000256" key="3">
    <source>
        <dbReference type="ARBA" id="ARBA00022782"/>
    </source>
</evidence>
<name>A0AA38GGL2_TAXCH</name>
<dbReference type="Proteomes" id="UP000824469">
    <property type="component" value="Unassembled WGS sequence"/>
</dbReference>
<dbReference type="GO" id="GO:0010158">
    <property type="term" value="P:abaxial cell fate specification"/>
    <property type="evidence" value="ECO:0007669"/>
    <property type="project" value="InterPro"/>
</dbReference>
<evidence type="ECO:0000313" key="10">
    <source>
        <dbReference type="Proteomes" id="UP000824469"/>
    </source>
</evidence>
<keyword evidence="2" id="KW-0217">Developmental protein</keyword>
<dbReference type="Pfam" id="PF00249">
    <property type="entry name" value="Myb_DNA-binding"/>
    <property type="match status" value="1"/>
</dbReference>
<feature type="compositionally biased region" description="Basic and acidic residues" evidence="7">
    <location>
        <begin position="343"/>
        <end position="354"/>
    </location>
</feature>
<feature type="region of interest" description="Disordered" evidence="7">
    <location>
        <begin position="312"/>
        <end position="380"/>
    </location>
</feature>
<feature type="region of interest" description="Disordered" evidence="7">
    <location>
        <begin position="49"/>
        <end position="71"/>
    </location>
</feature>
<feature type="compositionally biased region" description="Polar residues" evidence="7">
    <location>
        <begin position="320"/>
        <end position="342"/>
    </location>
</feature>
<dbReference type="InterPro" id="IPR006447">
    <property type="entry name" value="Myb_dom_plants"/>
</dbReference>
<feature type="domain" description="Myb-like" evidence="8">
    <location>
        <begin position="257"/>
        <end position="308"/>
    </location>
</feature>
<dbReference type="NCBIfam" id="TIGR01557">
    <property type="entry name" value="myb_SHAQKYF"/>
    <property type="match status" value="1"/>
</dbReference>
<feature type="non-terminal residue" evidence="9">
    <location>
        <position position="380"/>
    </location>
</feature>
<dbReference type="EMBL" id="JAHRHJ020000003">
    <property type="protein sequence ID" value="KAH9321299.1"/>
    <property type="molecule type" value="Genomic_DNA"/>
</dbReference>
<feature type="compositionally biased region" description="Low complexity" evidence="7">
    <location>
        <begin position="19"/>
        <end position="33"/>
    </location>
</feature>
<dbReference type="InterPro" id="IPR044847">
    <property type="entry name" value="KAN_fam"/>
</dbReference>
<dbReference type="PANTHER" id="PTHR31496:SF3">
    <property type="entry name" value="TRANSCRIPTION REPRESSOR KAN1"/>
    <property type="match status" value="1"/>
</dbReference>
<evidence type="ECO:0000256" key="5">
    <source>
        <dbReference type="ARBA" id="ARBA00023163"/>
    </source>
</evidence>
<evidence type="ECO:0000256" key="2">
    <source>
        <dbReference type="ARBA" id="ARBA00022473"/>
    </source>
</evidence>
<accession>A0AA38GGL2</accession>
<dbReference type="GO" id="GO:0005634">
    <property type="term" value="C:nucleus"/>
    <property type="evidence" value="ECO:0007669"/>
    <property type="project" value="UniProtKB-SubCell"/>
</dbReference>
<evidence type="ECO:0000313" key="9">
    <source>
        <dbReference type="EMBL" id="KAH9321299.1"/>
    </source>
</evidence>
<organism evidence="9 10">
    <name type="scientific">Taxus chinensis</name>
    <name type="common">Chinese yew</name>
    <name type="synonym">Taxus wallichiana var. chinensis</name>
    <dbReference type="NCBI Taxonomy" id="29808"/>
    <lineage>
        <taxon>Eukaryota</taxon>
        <taxon>Viridiplantae</taxon>
        <taxon>Streptophyta</taxon>
        <taxon>Embryophyta</taxon>
        <taxon>Tracheophyta</taxon>
        <taxon>Spermatophyta</taxon>
        <taxon>Pinopsida</taxon>
        <taxon>Pinidae</taxon>
        <taxon>Conifers II</taxon>
        <taxon>Cupressales</taxon>
        <taxon>Taxaceae</taxon>
        <taxon>Taxus</taxon>
    </lineage>
</organism>
<evidence type="ECO:0000256" key="7">
    <source>
        <dbReference type="SAM" id="MobiDB-lite"/>
    </source>
</evidence>
<feature type="compositionally biased region" description="Polar residues" evidence="7">
    <location>
        <begin position="359"/>
        <end position="368"/>
    </location>
</feature>
<sequence>MRPTVEDECGVPDLSLQISPPNSNSKPASTSSSTEHDLGFDLWRRPFKSSGNLSEGSTNSSGASDRRGDGGAVSVSVVDLTLANCNNSNSNSSVEFCSRFEEERHQRLHTTLSLLDLQPNTATTTPIRGVPVYGSQSFPFLQEPRTYGNGLYSNGFREDSSFGVGLAHQSFLPSSRSCEIQRFGPGELDNPVSRIFNGNGNPYGRAAEMEAQGRTDHRNCNNSFEGGGGGGGASSQTGLRSRFMAKLPSKRSMRAPRMRWTSTLHAHFVHAVELLGGHERATPKSVLELMNVKDLTLAHVKSHLQMYRTVKTTDKPAGASGQSELFETSSGEMTEELTPNSEQTHHKNSVDDIFKANGRASTNKSPFQQEEESHLWTNSS</sequence>
<evidence type="ECO:0000256" key="6">
    <source>
        <dbReference type="ARBA" id="ARBA00023242"/>
    </source>
</evidence>
<feature type="region of interest" description="Disordered" evidence="7">
    <location>
        <begin position="1"/>
        <end position="37"/>
    </location>
</feature>
<keyword evidence="4" id="KW-0805">Transcription regulation</keyword>
<keyword evidence="6" id="KW-0539">Nucleus</keyword>
<keyword evidence="5" id="KW-0804">Transcription</keyword>
<dbReference type="GO" id="GO:0000976">
    <property type="term" value="F:transcription cis-regulatory region binding"/>
    <property type="evidence" value="ECO:0007669"/>
    <property type="project" value="InterPro"/>
</dbReference>
<comment type="subcellular location">
    <subcellularLocation>
        <location evidence="1">Nucleus</location>
    </subcellularLocation>
</comment>
<dbReference type="SUPFAM" id="SSF46689">
    <property type="entry name" value="Homeodomain-like"/>
    <property type="match status" value="1"/>
</dbReference>
<dbReference type="PANTHER" id="PTHR31496">
    <property type="entry name" value="TRANSCRIPTION FACTOR KAN2-RELATED"/>
    <property type="match status" value="1"/>
</dbReference>
<dbReference type="Gene3D" id="1.10.10.60">
    <property type="entry name" value="Homeodomain-like"/>
    <property type="match status" value="1"/>
</dbReference>
<keyword evidence="3" id="KW-0221">Differentiation</keyword>
<evidence type="ECO:0000259" key="8">
    <source>
        <dbReference type="Pfam" id="PF00249"/>
    </source>
</evidence>
<protein>
    <recommendedName>
        <fullName evidence="8">Myb-like domain-containing protein</fullName>
    </recommendedName>
</protein>
<feature type="compositionally biased region" description="Acidic residues" evidence="7">
    <location>
        <begin position="1"/>
        <end position="10"/>
    </location>
</feature>
<dbReference type="AlphaFoldDB" id="A0AA38GGL2"/>
<evidence type="ECO:0000256" key="1">
    <source>
        <dbReference type="ARBA" id="ARBA00004123"/>
    </source>
</evidence>
<keyword evidence="10" id="KW-1185">Reference proteome</keyword>
<dbReference type="OMA" id="DYSNLWS"/>
<dbReference type="FunFam" id="1.10.10.60:FF:000002">
    <property type="entry name" value="Myb family transcription factor"/>
    <property type="match status" value="1"/>
</dbReference>
<dbReference type="InterPro" id="IPR001005">
    <property type="entry name" value="SANT/Myb"/>
</dbReference>